<accession>A0AA52EE50</accession>
<evidence type="ECO:0008006" key="3">
    <source>
        <dbReference type="Google" id="ProtNLM"/>
    </source>
</evidence>
<sequence>MAGESAPLPKSQSAFGERYSVNFSVPLPQFDTSGGKAYKVVDSKKPDAPLYAFVHYHGAYVRSNVYKLLSKRSSPNVVCPVDHGLMNIQAGENRQSLVTIFERPTGDPLFSVEGAHPKLDTSKLRTNVALSIIKAIAGLHKKKIIHGSLHPSRMFFVSQESDDVYLGECITTPCGFDQPPEYEPLSVAFADAEGRGEGTPSRDFFQLGASIMTLYFGKSLDGARAQEAMLMARVNQSSFWALAGGQDVPGAVGQLLKGVMLDDDEDRWGFEDVLNWYEGSAPIKRSGMRNWTMNRPTNFKGTSYVDRRLLASAFAHDPKSAAVLIRGLEFEQWMSMCLREEIYSDSLQSLLAISSGSGMGHEEAHALITRFTVFLHPDGPIRYKGLSFYPDAVPALMQTLVQRDEREKIRFLLEIMNKKLMTALASLSNEQNPNGAKLLNQYSGYDGYARSPDVGKGVERVLYELNPAAPCMSPKMDKNWVVSGKQLVESINRLAEVGSIKNILLDRHIAAFILRHVEGIERDYNKLLSSKNDTTRFNGYTAEIFSYLQKKYNVASMVGLSNKLVDSMITAVKGLKNKKAREGVSNILEKLKATGDLDKIVKTVDINKITTEDNRKFLAAKNAAARLEREKSKLSVKVTPADMSAKQMGYGASRNFAFVCLVLTMVLTYI</sequence>
<dbReference type="AlphaFoldDB" id="A0AA52EE50"/>
<dbReference type="KEGG" id="tmk:QGN29_01915"/>
<organism evidence="1 2">
    <name type="scientific">Temperatibacter marinus</name>
    <dbReference type="NCBI Taxonomy" id="1456591"/>
    <lineage>
        <taxon>Bacteria</taxon>
        <taxon>Pseudomonadati</taxon>
        <taxon>Pseudomonadota</taxon>
        <taxon>Alphaproteobacteria</taxon>
        <taxon>Kordiimonadales</taxon>
        <taxon>Temperatibacteraceae</taxon>
        <taxon>Temperatibacter</taxon>
    </lineage>
</organism>
<keyword evidence="2" id="KW-1185">Reference proteome</keyword>
<reference evidence="1" key="1">
    <citation type="submission" date="2023-04" db="EMBL/GenBank/DDBJ databases">
        <title>Complete genome sequence of Temperatibacter marinus.</title>
        <authorList>
            <person name="Rong J.-C."/>
            <person name="Yi M.-L."/>
            <person name="Zhao Q."/>
        </authorList>
    </citation>
    <scope>NUCLEOTIDE SEQUENCE</scope>
    <source>
        <strain evidence="1">NBRC 110045</strain>
    </source>
</reference>
<dbReference type="Gene3D" id="1.10.510.10">
    <property type="entry name" value="Transferase(Phosphotransferase) domain 1"/>
    <property type="match status" value="1"/>
</dbReference>
<proteinExistence type="predicted"/>
<gene>
    <name evidence="1" type="ORF">QGN29_01915</name>
</gene>
<dbReference type="RefSeq" id="WP_310798970.1">
    <property type="nucleotide sequence ID" value="NZ_CP123872.1"/>
</dbReference>
<dbReference type="InterPro" id="IPR011009">
    <property type="entry name" value="Kinase-like_dom_sf"/>
</dbReference>
<dbReference type="SUPFAM" id="SSF56112">
    <property type="entry name" value="Protein kinase-like (PK-like)"/>
    <property type="match status" value="1"/>
</dbReference>
<dbReference type="EMBL" id="CP123872">
    <property type="protein sequence ID" value="WND03121.1"/>
    <property type="molecule type" value="Genomic_DNA"/>
</dbReference>
<evidence type="ECO:0000313" key="2">
    <source>
        <dbReference type="Proteomes" id="UP001268683"/>
    </source>
</evidence>
<protein>
    <recommendedName>
        <fullName evidence="3">Protein kinase domain-containing protein</fullName>
    </recommendedName>
</protein>
<evidence type="ECO:0000313" key="1">
    <source>
        <dbReference type="EMBL" id="WND03121.1"/>
    </source>
</evidence>
<name>A0AA52EE50_9PROT</name>
<dbReference type="Proteomes" id="UP001268683">
    <property type="component" value="Chromosome"/>
</dbReference>